<feature type="compositionally biased region" description="Basic and acidic residues" evidence="1">
    <location>
        <begin position="340"/>
        <end position="349"/>
    </location>
</feature>
<keyword evidence="3" id="KW-1185">Reference proteome</keyword>
<dbReference type="EMBL" id="CAUYUJ010015511">
    <property type="protein sequence ID" value="CAK0855026.1"/>
    <property type="molecule type" value="Genomic_DNA"/>
</dbReference>
<dbReference type="Proteomes" id="UP001189429">
    <property type="component" value="Unassembled WGS sequence"/>
</dbReference>
<feature type="compositionally biased region" description="Basic and acidic residues" evidence="1">
    <location>
        <begin position="359"/>
        <end position="370"/>
    </location>
</feature>
<proteinExistence type="predicted"/>
<organism evidence="2 3">
    <name type="scientific">Prorocentrum cordatum</name>
    <dbReference type="NCBI Taxonomy" id="2364126"/>
    <lineage>
        <taxon>Eukaryota</taxon>
        <taxon>Sar</taxon>
        <taxon>Alveolata</taxon>
        <taxon>Dinophyceae</taxon>
        <taxon>Prorocentrales</taxon>
        <taxon>Prorocentraceae</taxon>
        <taxon>Prorocentrum</taxon>
    </lineage>
</organism>
<gene>
    <name evidence="2" type="ORF">PCOR1329_LOCUS45872</name>
</gene>
<name>A0ABN9U8V0_9DINO</name>
<evidence type="ECO:0000256" key="1">
    <source>
        <dbReference type="SAM" id="MobiDB-lite"/>
    </source>
</evidence>
<comment type="caution">
    <text evidence="2">The sequence shown here is derived from an EMBL/GenBank/DDBJ whole genome shotgun (WGS) entry which is preliminary data.</text>
</comment>
<accession>A0ABN9U8V0</accession>
<evidence type="ECO:0000313" key="2">
    <source>
        <dbReference type="EMBL" id="CAK0855026.1"/>
    </source>
</evidence>
<feature type="region of interest" description="Disordered" evidence="1">
    <location>
        <begin position="311"/>
        <end position="375"/>
    </location>
</feature>
<protein>
    <submittedName>
        <fullName evidence="2">Uncharacterized protein</fullName>
    </submittedName>
</protein>
<evidence type="ECO:0000313" key="3">
    <source>
        <dbReference type="Proteomes" id="UP001189429"/>
    </source>
</evidence>
<reference evidence="2" key="1">
    <citation type="submission" date="2023-10" db="EMBL/GenBank/DDBJ databases">
        <authorList>
            <person name="Chen Y."/>
            <person name="Shah S."/>
            <person name="Dougan E. K."/>
            <person name="Thang M."/>
            <person name="Chan C."/>
        </authorList>
    </citation>
    <scope>NUCLEOTIDE SEQUENCE [LARGE SCALE GENOMIC DNA]</scope>
</reference>
<sequence>MLEWALSWTSVAHFTYTVARDAVIPTRCESVWPSLPAAADVCERVLEISREAGSITIAACCPIVGVTDGDVYEEECNGVEVQPLARNGVFTGPQRANAWIVTMRGQPRGIAEIFGVAEVHGVPGAAGSYWRVADPPSDSFDRLATAAELTYSTQDRDDGVKVARSPLLNGVTELEDLVKKGSDEDEWLARKCPGLAGGASGDLRLLGHFQNSAKKRAPTLQRAMEIATPKASADWPRPGPKATRVFLASVFENGGELQVWLNAFMRKSGGLCGIAHDQVDPANLDFAEQAVRGVHEIQETIGRNPKHLVFSGPDIGTIGSSNEIRGARRRGCTQRLSGDQQEKAKATEARRKRRGGQAAERRRTADRDPLPKANGEAMAFPAGWQAGHGRRLAGGAQPECPGCVDAVFDPRRGRLVWDFARVDAMSAAAGRSRDFAASFGPFAQGTAAPTPAVDWPPLEEAAFSPDPGKHLARWPPGIDAWDEGHPAFRTRLIVDTLAPDCHRRPPPMAKRGGAGAPAQLNGWQDQGGLAALGQGRGPLAGVPALSAQVGDVEGACCDFSVESMAEWFGLDAGFALHEEGGDEMLVESAGIAMDRRRRGIRRKGGRAGLPHLGKHLSFLKLRWVTGVAVRVVLGRCILYLALLGASDAGLRAAAPFDFQEGPDFDPAKRRSQGAVAKWIQTGRIWHLHIWGHLYTLAPGKRAFEKTLGPAPSARTPNRRAYAEGIDRSSLSLAAAGLPMAREALERRVEQLHLGGQPRSAARPAMRGHAWRRPEILRKDWRFYVRSRAALAERRDLEPGGARDLCHRELAC</sequence>